<evidence type="ECO:0000313" key="1">
    <source>
        <dbReference type="EMBL" id="HIX03458.1"/>
    </source>
</evidence>
<dbReference type="EMBL" id="DXFT01000097">
    <property type="protein sequence ID" value="HIX03458.1"/>
    <property type="molecule type" value="Genomic_DNA"/>
</dbReference>
<gene>
    <name evidence="1" type="ORF">H9863_04985</name>
</gene>
<accession>A0A9D2AB94</accession>
<reference evidence="1" key="2">
    <citation type="submission" date="2021-04" db="EMBL/GenBank/DDBJ databases">
        <authorList>
            <person name="Gilroy R."/>
        </authorList>
    </citation>
    <scope>NUCLEOTIDE SEQUENCE</scope>
    <source>
        <strain evidence="1">23274</strain>
    </source>
</reference>
<organism evidence="1 2">
    <name type="scientific">Candidatus Odoribacter faecigallinarum</name>
    <dbReference type="NCBI Taxonomy" id="2838706"/>
    <lineage>
        <taxon>Bacteria</taxon>
        <taxon>Pseudomonadati</taxon>
        <taxon>Bacteroidota</taxon>
        <taxon>Bacteroidia</taxon>
        <taxon>Bacteroidales</taxon>
        <taxon>Odoribacteraceae</taxon>
        <taxon>Odoribacter</taxon>
    </lineage>
</organism>
<reference evidence="1" key="1">
    <citation type="journal article" date="2021" name="PeerJ">
        <title>Extensive microbial diversity within the chicken gut microbiome revealed by metagenomics and culture.</title>
        <authorList>
            <person name="Gilroy R."/>
            <person name="Ravi A."/>
            <person name="Getino M."/>
            <person name="Pursley I."/>
            <person name="Horton D.L."/>
            <person name="Alikhan N.F."/>
            <person name="Baker D."/>
            <person name="Gharbi K."/>
            <person name="Hall N."/>
            <person name="Watson M."/>
            <person name="Adriaenssens E.M."/>
            <person name="Foster-Nyarko E."/>
            <person name="Jarju S."/>
            <person name="Secka A."/>
            <person name="Antonio M."/>
            <person name="Oren A."/>
            <person name="Chaudhuri R.R."/>
            <person name="La Ragione R."/>
            <person name="Hildebrand F."/>
            <person name="Pallen M.J."/>
        </authorList>
    </citation>
    <scope>NUCLEOTIDE SEQUENCE</scope>
    <source>
        <strain evidence="1">23274</strain>
    </source>
</reference>
<dbReference type="Proteomes" id="UP000824202">
    <property type="component" value="Unassembled WGS sequence"/>
</dbReference>
<dbReference type="AlphaFoldDB" id="A0A9D2AB94"/>
<evidence type="ECO:0000313" key="2">
    <source>
        <dbReference type="Proteomes" id="UP000824202"/>
    </source>
</evidence>
<sequence length="272" mass="30553">MNFRRHGKIWVIGLFLSLMPYACYDELDLPPSLKEGGGRELFCVGEARRYFETHARDLALPYFSAQKPETKSVEGETPELVPEWSKALQDSNRLVSLVQVPIRSNAKVTAIVRNYENGRQVAEKYAHSEMRLVVARQPDSVTVMFVATLIPSLQHCPNPAESMKNFSFLGGGDFTGQAFCFTLDGRFVEAWEYVNGKRIGPYEVATIKQFMRNNISLENKNYESVSLGHSMPTRLGAYSLDECSAEAGCVCEEHENCLCPYCLDEAIARVCP</sequence>
<comment type="caution">
    <text evidence="1">The sequence shown here is derived from an EMBL/GenBank/DDBJ whole genome shotgun (WGS) entry which is preliminary data.</text>
</comment>
<feature type="non-terminal residue" evidence="1">
    <location>
        <position position="272"/>
    </location>
</feature>
<name>A0A9D2AB94_9BACT</name>
<proteinExistence type="predicted"/>
<protein>
    <submittedName>
        <fullName evidence="1">Uncharacterized protein</fullName>
    </submittedName>
</protein>